<organism evidence="3">
    <name type="scientific">marine sediment metagenome</name>
    <dbReference type="NCBI Taxonomy" id="412755"/>
    <lineage>
        <taxon>unclassified sequences</taxon>
        <taxon>metagenomes</taxon>
        <taxon>ecological metagenomes</taxon>
    </lineage>
</organism>
<accession>A0A0F9MIW3</accession>
<evidence type="ECO:0008006" key="4">
    <source>
        <dbReference type="Google" id="ProtNLM"/>
    </source>
</evidence>
<dbReference type="NCBIfam" id="NF038196">
    <property type="entry name" value="ferrodoxin_EFR1"/>
    <property type="match status" value="1"/>
</dbReference>
<dbReference type="GO" id="GO:0010181">
    <property type="term" value="F:FMN binding"/>
    <property type="evidence" value="ECO:0007669"/>
    <property type="project" value="InterPro"/>
</dbReference>
<sequence length="286" mass="32530">MDVLIIFFSQTGGTKKIAEKIIEGIKKSGNDCDIVGIKQASSKDLNKYKLIGIGAPTFYFREPVNVQNFIQEMEEVNGKHSFLFCTHGSIIGNTFYQMSEGLSKKGYLVIGTFDSFSESFIQYYPKIMHTSNHPDEIEVNEATNYGESICDISLRIHKGESSLIPKFELIEDTWWAKSSKALTLDLLRKFNPKFEINIDKCTKCLTCQENCPADAINVEVDPPEIQIEGCIYCLYCEKSCPEEAIVADWDPMRVRARGNLKWYVSALKEAETQGKFRPYVDYEDIV</sequence>
<dbReference type="InterPro" id="IPR047964">
    <property type="entry name" value="EFR1-like"/>
</dbReference>
<evidence type="ECO:0000313" key="3">
    <source>
        <dbReference type="EMBL" id="KKM76675.1"/>
    </source>
</evidence>
<dbReference type="PANTHER" id="PTHR38030:SF2">
    <property type="entry name" value="PROTOPORPHYRINOGEN IX DEHYDROGENASE [QUINONE]"/>
    <property type="match status" value="1"/>
</dbReference>
<feature type="domain" description="4Fe-4S ferredoxin-type" evidence="2">
    <location>
        <begin position="192"/>
        <end position="221"/>
    </location>
</feature>
<feature type="domain" description="4Fe-4S ferredoxin-type" evidence="2">
    <location>
        <begin position="222"/>
        <end position="250"/>
    </location>
</feature>
<proteinExistence type="predicted"/>
<protein>
    <recommendedName>
        <fullName evidence="4">Flavodoxin-like domain-containing protein</fullName>
    </recommendedName>
</protein>
<feature type="domain" description="Flavodoxin-like" evidence="1">
    <location>
        <begin position="3"/>
        <end position="150"/>
    </location>
</feature>
<dbReference type="Gene3D" id="3.30.70.20">
    <property type="match status" value="1"/>
</dbReference>
<dbReference type="InterPro" id="IPR017900">
    <property type="entry name" value="4Fe4S_Fe_S_CS"/>
</dbReference>
<dbReference type="SUPFAM" id="SSF52218">
    <property type="entry name" value="Flavoproteins"/>
    <property type="match status" value="1"/>
</dbReference>
<name>A0A0F9MIW3_9ZZZZ</name>
<dbReference type="InterPro" id="IPR017896">
    <property type="entry name" value="4Fe4S_Fe-S-bd"/>
</dbReference>
<dbReference type="GO" id="GO:0006783">
    <property type="term" value="P:heme biosynthetic process"/>
    <property type="evidence" value="ECO:0007669"/>
    <property type="project" value="TreeGrafter"/>
</dbReference>
<dbReference type="GO" id="GO:0070819">
    <property type="term" value="F:menaquinone-dependent protoporphyrinogen oxidase activity"/>
    <property type="evidence" value="ECO:0007669"/>
    <property type="project" value="TreeGrafter"/>
</dbReference>
<comment type="caution">
    <text evidence="3">The sequence shown here is derived from an EMBL/GenBank/DDBJ whole genome shotgun (WGS) entry which is preliminary data.</text>
</comment>
<dbReference type="PANTHER" id="PTHR38030">
    <property type="entry name" value="PROTOPORPHYRINOGEN IX DEHYDROGENASE [MENAQUINONE]"/>
    <property type="match status" value="1"/>
</dbReference>
<dbReference type="InterPro" id="IPR008254">
    <property type="entry name" value="Flavodoxin/NO_synth"/>
</dbReference>
<dbReference type="InterPro" id="IPR052200">
    <property type="entry name" value="Protoporphyrinogen_IX_DH"/>
</dbReference>
<dbReference type="Pfam" id="PF13237">
    <property type="entry name" value="Fer4_10"/>
    <property type="match status" value="1"/>
</dbReference>
<dbReference type="InterPro" id="IPR001226">
    <property type="entry name" value="Flavodoxin_CS"/>
</dbReference>
<dbReference type="EMBL" id="LAZR01008767">
    <property type="protein sequence ID" value="KKM76675.1"/>
    <property type="molecule type" value="Genomic_DNA"/>
</dbReference>
<evidence type="ECO:0000259" key="2">
    <source>
        <dbReference type="PROSITE" id="PS51379"/>
    </source>
</evidence>
<dbReference type="AlphaFoldDB" id="A0A0F9MIW3"/>
<gene>
    <name evidence="3" type="ORF">LCGC14_1377760</name>
</gene>
<dbReference type="PROSITE" id="PS51379">
    <property type="entry name" value="4FE4S_FER_2"/>
    <property type="match status" value="2"/>
</dbReference>
<dbReference type="InterPro" id="IPR029039">
    <property type="entry name" value="Flavoprotein-like_sf"/>
</dbReference>
<dbReference type="PROSITE" id="PS50902">
    <property type="entry name" value="FLAVODOXIN_LIKE"/>
    <property type="match status" value="1"/>
</dbReference>
<dbReference type="GO" id="GO:0009055">
    <property type="term" value="F:electron transfer activity"/>
    <property type="evidence" value="ECO:0007669"/>
    <property type="project" value="InterPro"/>
</dbReference>
<dbReference type="Pfam" id="PF12724">
    <property type="entry name" value="Flavodoxin_5"/>
    <property type="match status" value="1"/>
</dbReference>
<dbReference type="PROSITE" id="PS00201">
    <property type="entry name" value="FLAVODOXIN"/>
    <property type="match status" value="1"/>
</dbReference>
<dbReference type="InterPro" id="IPR026816">
    <property type="entry name" value="Flavodoxin_dom"/>
</dbReference>
<dbReference type="SUPFAM" id="SSF54862">
    <property type="entry name" value="4Fe-4S ferredoxins"/>
    <property type="match status" value="1"/>
</dbReference>
<evidence type="ECO:0000259" key="1">
    <source>
        <dbReference type="PROSITE" id="PS50902"/>
    </source>
</evidence>
<dbReference type="Gene3D" id="3.40.50.360">
    <property type="match status" value="1"/>
</dbReference>
<reference evidence="3" key="1">
    <citation type="journal article" date="2015" name="Nature">
        <title>Complex archaea that bridge the gap between prokaryotes and eukaryotes.</title>
        <authorList>
            <person name="Spang A."/>
            <person name="Saw J.H."/>
            <person name="Jorgensen S.L."/>
            <person name="Zaremba-Niedzwiedzka K."/>
            <person name="Martijn J."/>
            <person name="Lind A.E."/>
            <person name="van Eijk R."/>
            <person name="Schleper C."/>
            <person name="Guy L."/>
            <person name="Ettema T.J."/>
        </authorList>
    </citation>
    <scope>NUCLEOTIDE SEQUENCE</scope>
</reference>
<dbReference type="PROSITE" id="PS00198">
    <property type="entry name" value="4FE4S_FER_1"/>
    <property type="match status" value="2"/>
</dbReference>